<dbReference type="AlphaFoldDB" id="A0A8J6HDC1"/>
<sequence length="845" mass="94436">MAASRREKRGTGSARIYEAFLAARQSEHDKTVFRSENGGDLFGPLDKHAKWSFMDCIAVVSLAQYYDSASRGQVPKNGLTAPPEPAPAAGTIPKLIAMAPAAYRNTALTARVVMTLCNLSVRNFRSAKLNIHVVSWAFRVRSINLKRNERSPLSATNMQIFERPKCSVHPSLISVQQEDPFLGLGFESQIRRPFSGQTQLRLAQVQLVPCGMQAGARLYRTLPVEGEFLQDGGRLGTDFAPVRLGQIRGEVRDLPRDRAPSVERGAVGTDVLKKMGQETRKLVRSPGITWIVCKSRCAVTKNGVKLAMEQGRSEPPTTRRRLRRDSALIVEVLIEIVHPSKRLDDKAGIDSGYRNTDNRKFLRLGWKRGETVNAGLIERYEIVRRPNRFNIVDCQLPVLSIVADSNMLLNLTPESTVALNPSSTRWTTKSINFVNSQHNKANRTEDEGNHGNDDTRCFILSTLASQGRSKVHCVLCEERMPVFDRYPLVDGTFFLSPRQHAKGCIEVKVEGRTQFLTVVCMACLEGVNGRAIICRFCNQRWDGSSLVLGTMYSYDIFAAMPCCTERIKCNACYKPVLHPAQRLNFFSDYSHIVPCPHCHSFDTHFPAAPASLAKAPPTPPTPPPDLMDLDLGLLWRELAGLRLDEFCRLQLTRARCERCGAMKWVSLACPVIRRCCDGFRDSVGLPASSTLPLHPAAAPVAFQKRTYKELSRSDYPRIPLKLDDGDYDDEDGGSRKLLQRPLVSCVAVAPSRALHSDKAVHAQYYIHEGAIRLAVFNPRSTNHEAIDDFEPFKIDLFDFERHIRNRSGHIYYFPLFRSEVGSIDSDGSRTIKSVLSLIGVLIVSL</sequence>
<keyword evidence="3" id="KW-1185">Reference proteome</keyword>
<reference evidence="2" key="1">
    <citation type="journal article" date="2020" name="J Insects Food Feed">
        <title>The yellow mealworm (Tenebrio molitor) genome: a resource for the emerging insects as food and feed industry.</title>
        <authorList>
            <person name="Eriksson T."/>
            <person name="Andere A."/>
            <person name="Kelstrup H."/>
            <person name="Emery V."/>
            <person name="Picard C."/>
        </authorList>
    </citation>
    <scope>NUCLEOTIDE SEQUENCE</scope>
    <source>
        <strain evidence="2">Stoneville</strain>
        <tissue evidence="2">Whole head</tissue>
    </source>
</reference>
<name>A0A8J6HDC1_TENMO</name>
<reference evidence="2" key="2">
    <citation type="submission" date="2021-08" db="EMBL/GenBank/DDBJ databases">
        <authorList>
            <person name="Eriksson T."/>
        </authorList>
    </citation>
    <scope>NUCLEOTIDE SEQUENCE</scope>
    <source>
        <strain evidence="2">Stoneville</strain>
        <tissue evidence="2">Whole head</tissue>
    </source>
</reference>
<organism evidence="2 3">
    <name type="scientific">Tenebrio molitor</name>
    <name type="common">Yellow mealworm beetle</name>
    <dbReference type="NCBI Taxonomy" id="7067"/>
    <lineage>
        <taxon>Eukaryota</taxon>
        <taxon>Metazoa</taxon>
        <taxon>Ecdysozoa</taxon>
        <taxon>Arthropoda</taxon>
        <taxon>Hexapoda</taxon>
        <taxon>Insecta</taxon>
        <taxon>Pterygota</taxon>
        <taxon>Neoptera</taxon>
        <taxon>Endopterygota</taxon>
        <taxon>Coleoptera</taxon>
        <taxon>Polyphaga</taxon>
        <taxon>Cucujiformia</taxon>
        <taxon>Tenebrionidae</taxon>
        <taxon>Tenebrio</taxon>
    </lineage>
</organism>
<dbReference type="Pfam" id="PF16002">
    <property type="entry name" value="Headcase"/>
    <property type="match status" value="1"/>
</dbReference>
<feature type="domain" description="Headcase middle" evidence="1">
    <location>
        <begin position="443"/>
        <end position="605"/>
    </location>
</feature>
<dbReference type="PANTHER" id="PTHR13425">
    <property type="entry name" value="HEADCASE PROTEIN"/>
    <property type="match status" value="1"/>
</dbReference>
<evidence type="ECO:0000313" key="2">
    <source>
        <dbReference type="EMBL" id="KAH0812401.1"/>
    </source>
</evidence>
<protein>
    <recommendedName>
        <fullName evidence="1">Headcase middle domain-containing protein</fullName>
    </recommendedName>
</protein>
<dbReference type="EMBL" id="JABDTM020026078">
    <property type="protein sequence ID" value="KAH0812401.1"/>
    <property type="molecule type" value="Genomic_DNA"/>
</dbReference>
<comment type="caution">
    <text evidence="2">The sequence shown here is derived from an EMBL/GenBank/DDBJ whole genome shotgun (WGS) entry which is preliminary data.</text>
</comment>
<dbReference type="InterPro" id="IPR031947">
    <property type="entry name" value="Headcase_mid"/>
</dbReference>
<dbReference type="InterPro" id="IPR026066">
    <property type="entry name" value="Headcase"/>
</dbReference>
<dbReference type="Proteomes" id="UP000719412">
    <property type="component" value="Unassembled WGS sequence"/>
</dbReference>
<evidence type="ECO:0000313" key="3">
    <source>
        <dbReference type="Proteomes" id="UP000719412"/>
    </source>
</evidence>
<proteinExistence type="predicted"/>
<evidence type="ECO:0000259" key="1">
    <source>
        <dbReference type="Pfam" id="PF16002"/>
    </source>
</evidence>
<accession>A0A8J6HDC1</accession>
<dbReference type="PANTHER" id="PTHR13425:SF3">
    <property type="entry name" value="HEADCASE PROTEIN HOMOLOG"/>
    <property type="match status" value="1"/>
</dbReference>
<gene>
    <name evidence="2" type="ORF">GEV33_010390</name>
</gene>